<feature type="transmembrane region" description="Helical" evidence="1">
    <location>
        <begin position="108"/>
        <end position="128"/>
    </location>
</feature>
<evidence type="ECO:0000256" key="1">
    <source>
        <dbReference type="SAM" id="Phobius"/>
    </source>
</evidence>
<keyword evidence="1" id="KW-1133">Transmembrane helix</keyword>
<organism evidence="2 3">
    <name type="scientific">Microthlaspi erraticum</name>
    <dbReference type="NCBI Taxonomy" id="1685480"/>
    <lineage>
        <taxon>Eukaryota</taxon>
        <taxon>Viridiplantae</taxon>
        <taxon>Streptophyta</taxon>
        <taxon>Embryophyta</taxon>
        <taxon>Tracheophyta</taxon>
        <taxon>Spermatophyta</taxon>
        <taxon>Magnoliopsida</taxon>
        <taxon>eudicotyledons</taxon>
        <taxon>Gunneridae</taxon>
        <taxon>Pentapetalae</taxon>
        <taxon>rosids</taxon>
        <taxon>malvids</taxon>
        <taxon>Brassicales</taxon>
        <taxon>Brassicaceae</taxon>
        <taxon>Coluteocarpeae</taxon>
        <taxon>Microthlaspi</taxon>
    </lineage>
</organism>
<reference evidence="2" key="1">
    <citation type="submission" date="2020-01" db="EMBL/GenBank/DDBJ databases">
        <authorList>
            <person name="Mishra B."/>
        </authorList>
    </citation>
    <scope>NUCLEOTIDE SEQUENCE [LARGE SCALE GENOMIC DNA]</scope>
</reference>
<dbReference type="OrthoDB" id="204942at2759"/>
<feature type="transmembrane region" description="Helical" evidence="1">
    <location>
        <begin position="68"/>
        <end position="88"/>
    </location>
</feature>
<proteinExistence type="predicted"/>
<keyword evidence="1" id="KW-0472">Membrane</keyword>
<comment type="caution">
    <text evidence="2">The sequence shown here is derived from an EMBL/GenBank/DDBJ whole genome shotgun (WGS) entry which is preliminary data.</text>
</comment>
<evidence type="ECO:0000313" key="3">
    <source>
        <dbReference type="Proteomes" id="UP000467841"/>
    </source>
</evidence>
<dbReference type="PANTHER" id="PTHR32195">
    <property type="entry name" value="OS07G0662800 PROTEIN"/>
    <property type="match status" value="1"/>
</dbReference>
<dbReference type="AlphaFoldDB" id="A0A6D2K5F8"/>
<dbReference type="Proteomes" id="UP000467841">
    <property type="component" value="Unassembled WGS sequence"/>
</dbReference>
<dbReference type="PANTHER" id="PTHR32195:SF26">
    <property type="entry name" value="TRYPTOPHAN OR TYROSINE TRANSPORTER PROTEIN"/>
    <property type="match status" value="1"/>
</dbReference>
<protein>
    <submittedName>
        <fullName evidence="2">Uncharacterized protein</fullName>
    </submittedName>
</protein>
<dbReference type="EMBL" id="CACVBM020001307">
    <property type="protein sequence ID" value="CAA7044757.1"/>
    <property type="molecule type" value="Genomic_DNA"/>
</dbReference>
<gene>
    <name evidence="2" type="ORF">MERR_LOCUS31992</name>
</gene>
<sequence length="138" mass="15036">MKKFQVLKLPNGQNKPLLYLLTLVPPVVLSLLDPEIFFKALDFAGTYGGNIKSLLQPPESQHKYKTNYGFSSVALVLVGILPAAMSWFDRNSISSSTTTSLPQLVPGGKITLSLVMGAAGYVIISEVIENFSRYVINS</sequence>
<name>A0A6D2K5F8_9BRAS</name>
<accession>A0A6D2K5F8</accession>
<evidence type="ECO:0000313" key="2">
    <source>
        <dbReference type="EMBL" id="CAA7044757.1"/>
    </source>
</evidence>
<keyword evidence="3" id="KW-1185">Reference proteome</keyword>
<keyword evidence="1" id="KW-0812">Transmembrane</keyword>